<comment type="caution">
    <text evidence="1">The sequence shown here is derived from an EMBL/GenBank/DDBJ whole genome shotgun (WGS) entry which is preliminary data.</text>
</comment>
<organism evidence="1 2">
    <name type="scientific">Plesiocystis pacifica SIR-1</name>
    <dbReference type="NCBI Taxonomy" id="391625"/>
    <lineage>
        <taxon>Bacteria</taxon>
        <taxon>Pseudomonadati</taxon>
        <taxon>Myxococcota</taxon>
        <taxon>Polyangia</taxon>
        <taxon>Nannocystales</taxon>
        <taxon>Nannocystaceae</taxon>
        <taxon>Plesiocystis</taxon>
    </lineage>
</organism>
<accession>A6GKB4</accession>
<name>A6GKB4_9BACT</name>
<evidence type="ECO:0000313" key="2">
    <source>
        <dbReference type="Proteomes" id="UP000005801"/>
    </source>
</evidence>
<dbReference type="STRING" id="391625.PPSIR1_34597"/>
<evidence type="ECO:0000313" key="1">
    <source>
        <dbReference type="EMBL" id="EDM73693.1"/>
    </source>
</evidence>
<reference evidence="1 2" key="1">
    <citation type="submission" date="2007-06" db="EMBL/GenBank/DDBJ databases">
        <authorList>
            <person name="Shimkets L."/>
            <person name="Ferriera S."/>
            <person name="Johnson J."/>
            <person name="Kravitz S."/>
            <person name="Beeson K."/>
            <person name="Sutton G."/>
            <person name="Rogers Y.-H."/>
            <person name="Friedman R."/>
            <person name="Frazier M."/>
            <person name="Venter J.C."/>
        </authorList>
    </citation>
    <scope>NUCLEOTIDE SEQUENCE [LARGE SCALE GENOMIC DNA]</scope>
    <source>
        <strain evidence="1 2">SIR-1</strain>
    </source>
</reference>
<keyword evidence="2" id="KW-1185">Reference proteome</keyword>
<protein>
    <submittedName>
        <fullName evidence="1">Uncharacterized protein</fullName>
    </submittedName>
</protein>
<dbReference type="EMBL" id="ABCS01000189">
    <property type="protein sequence ID" value="EDM73693.1"/>
    <property type="molecule type" value="Genomic_DNA"/>
</dbReference>
<dbReference type="Proteomes" id="UP000005801">
    <property type="component" value="Unassembled WGS sequence"/>
</dbReference>
<proteinExistence type="predicted"/>
<gene>
    <name evidence="1" type="ORF">PPSIR1_34597</name>
</gene>
<sequence>MTAIITLATLTVVTVALAPGLAELARMREEQTNPIRQLRVPTRRSQAEALHPSASFHGA</sequence>
<dbReference type="RefSeq" id="WP_006977150.1">
    <property type="nucleotide sequence ID" value="NZ_ABCS01000189.1"/>
</dbReference>
<dbReference type="AlphaFoldDB" id="A6GKB4"/>